<evidence type="ECO:0000256" key="2">
    <source>
        <dbReference type="ARBA" id="ARBA00007401"/>
    </source>
</evidence>
<dbReference type="SUPFAM" id="SSF49785">
    <property type="entry name" value="Galactose-binding domain-like"/>
    <property type="match status" value="1"/>
</dbReference>
<dbReference type="Pfam" id="PF00703">
    <property type="entry name" value="Glyco_hydro_2"/>
    <property type="match status" value="1"/>
</dbReference>
<evidence type="ECO:0000256" key="7">
    <source>
        <dbReference type="SAM" id="SignalP"/>
    </source>
</evidence>
<dbReference type="InterPro" id="IPR006102">
    <property type="entry name" value="Ig-like_GH2"/>
</dbReference>
<evidence type="ECO:0000313" key="14">
    <source>
        <dbReference type="Proteomes" id="UP000323917"/>
    </source>
</evidence>
<dbReference type="InterPro" id="IPR011013">
    <property type="entry name" value="Gal_mutarotase_sf_dom"/>
</dbReference>
<dbReference type="SUPFAM" id="SSF49303">
    <property type="entry name" value="beta-Galactosidase/glucuronidase domain"/>
    <property type="match status" value="2"/>
</dbReference>
<evidence type="ECO:0000256" key="5">
    <source>
        <dbReference type="ARBA" id="ARBA00023295"/>
    </source>
</evidence>
<dbReference type="Pfam" id="PF02836">
    <property type="entry name" value="Glyco_hydro_2_C"/>
    <property type="match status" value="1"/>
</dbReference>
<feature type="domain" description="Glycosyl hydrolases family 2 sugar binding" evidence="10">
    <location>
        <begin position="55"/>
        <end position="187"/>
    </location>
</feature>
<feature type="domain" description="Beta-galactosidase" evidence="12">
    <location>
        <begin position="582"/>
        <end position="647"/>
    </location>
</feature>
<accession>A0A5B9QJ67</accession>
<dbReference type="SUPFAM" id="SSF74650">
    <property type="entry name" value="Galactose mutarotase-like"/>
    <property type="match status" value="1"/>
</dbReference>
<sequence length="942" mass="105669" precursor="true">MVFVSQRLLLAHVINVFLAAYCSAQHTEQVYLSGTDKDHTVDWQFQCTSGARSGEWTTIPVPSHWDVLGFGSLNYKKDIGSALEERGLYKHTFEAAKDWEDERVLLVFEGVMTDTTVKLNGQTVGPTHQGGFYRFQYDVSDFLKFGEKNLLEVDVAKHSANESVNKAERTADFWVFGGIYRPVYLKIVPNQFIERVAIDAQANGEFSAEVFSSTNTSKNIGPKFSIEAQVKTIDGEPVSTPFGVETITPGSNSSTTVAAKFDSPQLWSAEKPNLYQVEFRLKRGSEVLHSTTERFGFRTVEVRADDGIYVNGQKVVLKGVNRHSTWPDSGRCLSEAVHRLDIETIQGMNMNAVRMSHYPPDPQFLDLCDELGLYVLDELAGWHWHYDTQIGSQLVKELVTRDVNHPAVLFWDNGNEGGFNYSLDEQFGWYDPQHRTVLHPWEAFNHVNTAHYLEFDRAEVASKGVPTRHGTGEVYQEWEDVNDPNKYIYMPTEMLHGLYDGGSGAGLEAYWEMMRQSPVLGGAFLWVLFDEGIKRADGTIDCAGNQAPDGIVGPYREREASFYTIQEIWSPVQVSLSDKSSLEIKNEYSFTDVSECKLTWQLRKFSQLDDPEAGYEVLAEGEPALPSIAPGKKGTLQLDLPNDQHSADCLAVRIDNPQGRELWTWVWPLSDLPPKAFMENDNRLGSVVISSTEKEISAVVGDLQVAIDKQSGMLEGVRRGDQKYSLSNGPEATTVPSSLISLNHRMENEVALIEGEFSGGLRSVTWAIHPSGWIDCTYAYQAKGESDYFGVTFDYPAEFVQGKKWLGNGPFRVWKNRRRGGTLGVWENEQNETITGYSEWDYPEFAGCFSDVHWMRLQTSEGPITVVPHDRESYLQVLLPEQPPEDFVGKTKFELPQCGIALLDAIPAVGSKFKTPETTGPRGQPNVGKGIYEGKVSFYFGE</sequence>
<dbReference type="Proteomes" id="UP000323917">
    <property type="component" value="Chromosome"/>
</dbReference>
<dbReference type="Gene3D" id="2.60.40.10">
    <property type="entry name" value="Immunoglobulins"/>
    <property type="match status" value="2"/>
</dbReference>
<dbReference type="SUPFAM" id="SSF51445">
    <property type="entry name" value="(Trans)glycosidases"/>
    <property type="match status" value="1"/>
</dbReference>
<feature type="domain" description="Glycoside hydrolase family 2 catalytic" evidence="9">
    <location>
        <begin position="301"/>
        <end position="537"/>
    </location>
</feature>
<dbReference type="InterPro" id="IPR050347">
    <property type="entry name" value="Bact_Beta-galactosidase"/>
</dbReference>
<dbReference type="GO" id="GO:0009341">
    <property type="term" value="C:beta-galactosidase complex"/>
    <property type="evidence" value="ECO:0007669"/>
    <property type="project" value="InterPro"/>
</dbReference>
<evidence type="ECO:0000259" key="10">
    <source>
        <dbReference type="Pfam" id="PF02837"/>
    </source>
</evidence>
<dbReference type="Pfam" id="PF16353">
    <property type="entry name" value="LacZ_4"/>
    <property type="match status" value="1"/>
</dbReference>
<evidence type="ECO:0000256" key="4">
    <source>
        <dbReference type="ARBA" id="ARBA00022801"/>
    </source>
</evidence>
<name>A0A5B9QJ67_9BACT</name>
<dbReference type="Gene3D" id="2.60.120.260">
    <property type="entry name" value="Galactose-binding domain-like"/>
    <property type="match status" value="1"/>
</dbReference>
<dbReference type="Pfam" id="PF02837">
    <property type="entry name" value="Glyco_hydro_2_N"/>
    <property type="match status" value="1"/>
</dbReference>
<feature type="domain" description="Glycoside hydrolase family 2 immunoglobulin-like beta-sandwich" evidence="8">
    <location>
        <begin position="193"/>
        <end position="298"/>
    </location>
</feature>
<dbReference type="Pfam" id="PF02929">
    <property type="entry name" value="Bgal_small_N"/>
    <property type="match status" value="1"/>
</dbReference>
<dbReference type="InterPro" id="IPR013783">
    <property type="entry name" value="Ig-like_fold"/>
</dbReference>
<keyword evidence="4 13" id="KW-0378">Hydrolase</keyword>
<dbReference type="InterPro" id="IPR004199">
    <property type="entry name" value="B-gal_small/dom_5"/>
</dbReference>
<dbReference type="InterPro" id="IPR006103">
    <property type="entry name" value="Glyco_hydro_2_cat"/>
</dbReference>
<evidence type="ECO:0000256" key="6">
    <source>
        <dbReference type="ARBA" id="ARBA00032230"/>
    </source>
</evidence>
<evidence type="ECO:0000256" key="3">
    <source>
        <dbReference type="ARBA" id="ARBA00012756"/>
    </source>
</evidence>
<dbReference type="PANTHER" id="PTHR46323">
    <property type="entry name" value="BETA-GALACTOSIDASE"/>
    <property type="match status" value="1"/>
</dbReference>
<dbReference type="InterPro" id="IPR008979">
    <property type="entry name" value="Galactose-bd-like_sf"/>
</dbReference>
<feature type="signal peptide" evidence="7">
    <location>
        <begin position="1"/>
        <end position="19"/>
    </location>
</feature>
<dbReference type="AlphaFoldDB" id="A0A5B9QJ67"/>
<dbReference type="InterPro" id="IPR036156">
    <property type="entry name" value="Beta-gal/glucu_dom_sf"/>
</dbReference>
<dbReference type="PRINTS" id="PR00132">
    <property type="entry name" value="GLHYDRLASE2"/>
</dbReference>
<dbReference type="InterPro" id="IPR006101">
    <property type="entry name" value="Glyco_hydro_2"/>
</dbReference>
<gene>
    <name evidence="13" type="primary">ebgA</name>
    <name evidence="13" type="ORF">Pr1d_14260</name>
</gene>
<comment type="similarity">
    <text evidence="2">Belongs to the glycosyl hydrolase 2 family.</text>
</comment>
<organism evidence="13 14">
    <name type="scientific">Bythopirellula goksoeyrii</name>
    <dbReference type="NCBI Taxonomy" id="1400387"/>
    <lineage>
        <taxon>Bacteria</taxon>
        <taxon>Pseudomonadati</taxon>
        <taxon>Planctomycetota</taxon>
        <taxon>Planctomycetia</taxon>
        <taxon>Pirellulales</taxon>
        <taxon>Lacipirellulaceae</taxon>
        <taxon>Bythopirellula</taxon>
    </lineage>
</organism>
<dbReference type="Gene3D" id="3.20.20.80">
    <property type="entry name" value="Glycosidases"/>
    <property type="match status" value="1"/>
</dbReference>
<dbReference type="EC" id="3.2.1.23" evidence="3"/>
<dbReference type="PANTHER" id="PTHR46323:SF2">
    <property type="entry name" value="BETA-GALACTOSIDASE"/>
    <property type="match status" value="1"/>
</dbReference>
<dbReference type="GO" id="GO:0030246">
    <property type="term" value="F:carbohydrate binding"/>
    <property type="evidence" value="ECO:0007669"/>
    <property type="project" value="InterPro"/>
</dbReference>
<dbReference type="InterPro" id="IPR014718">
    <property type="entry name" value="GH-type_carb-bd"/>
</dbReference>
<dbReference type="InterPro" id="IPR017853">
    <property type="entry name" value="GH"/>
</dbReference>
<comment type="catalytic activity">
    <reaction evidence="1">
        <text>Hydrolysis of terminal non-reducing beta-D-galactose residues in beta-D-galactosides.</text>
        <dbReference type="EC" id="3.2.1.23"/>
    </reaction>
</comment>
<protein>
    <recommendedName>
        <fullName evidence="3">beta-galactosidase</fullName>
        <ecNumber evidence="3">3.2.1.23</ecNumber>
    </recommendedName>
    <alternativeName>
        <fullName evidence="6">Lactase</fullName>
    </alternativeName>
</protein>
<dbReference type="InterPro" id="IPR032312">
    <property type="entry name" value="LacZ_4"/>
</dbReference>
<evidence type="ECO:0000256" key="1">
    <source>
        <dbReference type="ARBA" id="ARBA00001412"/>
    </source>
</evidence>
<keyword evidence="5 13" id="KW-0326">Glycosidase</keyword>
<evidence type="ECO:0000259" key="9">
    <source>
        <dbReference type="Pfam" id="PF02836"/>
    </source>
</evidence>
<feature type="domain" description="Beta galactosidase small chain/" evidence="11">
    <location>
        <begin position="762"/>
        <end position="868"/>
    </location>
</feature>
<evidence type="ECO:0000259" key="8">
    <source>
        <dbReference type="Pfam" id="PF00703"/>
    </source>
</evidence>
<reference evidence="13 14" key="1">
    <citation type="submission" date="2019-08" db="EMBL/GenBank/DDBJ databases">
        <title>Deep-cultivation of Planctomycetes and their phenomic and genomic characterization uncovers novel biology.</title>
        <authorList>
            <person name="Wiegand S."/>
            <person name="Jogler M."/>
            <person name="Boedeker C."/>
            <person name="Pinto D."/>
            <person name="Vollmers J."/>
            <person name="Rivas-Marin E."/>
            <person name="Kohn T."/>
            <person name="Peeters S.H."/>
            <person name="Heuer A."/>
            <person name="Rast P."/>
            <person name="Oberbeckmann S."/>
            <person name="Bunk B."/>
            <person name="Jeske O."/>
            <person name="Meyerdierks A."/>
            <person name="Storesund J.E."/>
            <person name="Kallscheuer N."/>
            <person name="Luecker S."/>
            <person name="Lage O.M."/>
            <person name="Pohl T."/>
            <person name="Merkel B.J."/>
            <person name="Hornburger P."/>
            <person name="Mueller R.-W."/>
            <person name="Bruemmer F."/>
            <person name="Labrenz M."/>
            <person name="Spormann A.M."/>
            <person name="Op den Camp H."/>
            <person name="Overmann J."/>
            <person name="Amann R."/>
            <person name="Jetten M.S.M."/>
            <person name="Mascher T."/>
            <person name="Medema M.H."/>
            <person name="Devos D.P."/>
            <person name="Kaster A.-K."/>
            <person name="Ovreas L."/>
            <person name="Rohde M."/>
            <person name="Galperin M.Y."/>
            <person name="Jogler C."/>
        </authorList>
    </citation>
    <scope>NUCLEOTIDE SEQUENCE [LARGE SCALE GENOMIC DNA]</scope>
    <source>
        <strain evidence="13 14">Pr1d</strain>
    </source>
</reference>
<dbReference type="OrthoDB" id="9762066at2"/>
<keyword evidence="14" id="KW-1185">Reference proteome</keyword>
<dbReference type="InterPro" id="IPR006104">
    <property type="entry name" value="Glyco_hydro_2_N"/>
</dbReference>
<feature type="chain" id="PRO_5022971438" description="beta-galactosidase" evidence="7">
    <location>
        <begin position="20"/>
        <end position="942"/>
    </location>
</feature>
<evidence type="ECO:0000259" key="11">
    <source>
        <dbReference type="Pfam" id="PF02929"/>
    </source>
</evidence>
<dbReference type="Gene3D" id="2.70.98.10">
    <property type="match status" value="1"/>
</dbReference>
<dbReference type="GO" id="GO:0004565">
    <property type="term" value="F:beta-galactosidase activity"/>
    <property type="evidence" value="ECO:0007669"/>
    <property type="project" value="UniProtKB-EC"/>
</dbReference>
<dbReference type="GO" id="GO:0005990">
    <property type="term" value="P:lactose catabolic process"/>
    <property type="evidence" value="ECO:0007669"/>
    <property type="project" value="TreeGrafter"/>
</dbReference>
<dbReference type="KEGG" id="bgok:Pr1d_14260"/>
<evidence type="ECO:0000259" key="12">
    <source>
        <dbReference type="Pfam" id="PF16353"/>
    </source>
</evidence>
<evidence type="ECO:0000313" key="13">
    <source>
        <dbReference type="EMBL" id="QEG34153.1"/>
    </source>
</evidence>
<dbReference type="EMBL" id="CP042913">
    <property type="protein sequence ID" value="QEG34153.1"/>
    <property type="molecule type" value="Genomic_DNA"/>
</dbReference>
<proteinExistence type="inferred from homology"/>
<keyword evidence="7" id="KW-0732">Signal</keyword>